<dbReference type="RefSeq" id="WP_208325923.1">
    <property type="nucleotide sequence ID" value="NZ_FOWW01000001.1"/>
</dbReference>
<evidence type="ECO:0000313" key="3">
    <source>
        <dbReference type="Proteomes" id="UP000198727"/>
    </source>
</evidence>
<dbReference type="AlphaFoldDB" id="A0A1I5L5F9"/>
<evidence type="ECO:0008006" key="4">
    <source>
        <dbReference type="Google" id="ProtNLM"/>
    </source>
</evidence>
<organism evidence="2 3">
    <name type="scientific">Amycolatopsis arida</name>
    <dbReference type="NCBI Taxonomy" id="587909"/>
    <lineage>
        <taxon>Bacteria</taxon>
        <taxon>Bacillati</taxon>
        <taxon>Actinomycetota</taxon>
        <taxon>Actinomycetes</taxon>
        <taxon>Pseudonocardiales</taxon>
        <taxon>Pseudonocardiaceae</taxon>
        <taxon>Amycolatopsis</taxon>
    </lineage>
</organism>
<evidence type="ECO:0000256" key="1">
    <source>
        <dbReference type="SAM" id="Phobius"/>
    </source>
</evidence>
<dbReference type="Proteomes" id="UP000198727">
    <property type="component" value="Unassembled WGS sequence"/>
</dbReference>
<accession>A0A1I5L5F9</accession>
<feature type="transmembrane region" description="Helical" evidence="1">
    <location>
        <begin position="12"/>
        <end position="32"/>
    </location>
</feature>
<keyword evidence="3" id="KW-1185">Reference proteome</keyword>
<dbReference type="EMBL" id="FOWW01000001">
    <property type="protein sequence ID" value="SFO92438.1"/>
    <property type="molecule type" value="Genomic_DNA"/>
</dbReference>
<feature type="transmembrane region" description="Helical" evidence="1">
    <location>
        <begin position="162"/>
        <end position="183"/>
    </location>
</feature>
<evidence type="ECO:0000313" key="2">
    <source>
        <dbReference type="EMBL" id="SFO92438.1"/>
    </source>
</evidence>
<feature type="transmembrane region" description="Helical" evidence="1">
    <location>
        <begin position="189"/>
        <end position="212"/>
    </location>
</feature>
<feature type="transmembrane region" description="Helical" evidence="1">
    <location>
        <begin position="88"/>
        <end position="114"/>
    </location>
</feature>
<name>A0A1I5L5F9_9PSEU</name>
<keyword evidence="1" id="KW-0472">Membrane</keyword>
<feature type="transmembrane region" description="Helical" evidence="1">
    <location>
        <begin position="52"/>
        <end position="76"/>
    </location>
</feature>
<sequence>MNAGFGQLGGLAAVGFALVIVLANVVAVPAGLPPTGADLGQVITFFGTRGDVVAVSSALTPLAWVLATLFGAAAVAAARRSERDRGEAWSLVGFAGVALQNAAFAGVVAIRLALAAAPADAATGLWALHEALFTLNGTFLALALVGLSVSGRRAGLLHPWHGIVGLVAAALLFGSATLAPVVMDHGGPFGLLGLVGWLLWVVWLVAYGAALIRGGGRTPAAVS</sequence>
<keyword evidence="1" id="KW-1133">Transmembrane helix</keyword>
<gene>
    <name evidence="2" type="ORF">SAMN05421810_101409</name>
</gene>
<reference evidence="3" key="1">
    <citation type="submission" date="2016-10" db="EMBL/GenBank/DDBJ databases">
        <authorList>
            <person name="Varghese N."/>
            <person name="Submissions S."/>
        </authorList>
    </citation>
    <scope>NUCLEOTIDE SEQUENCE [LARGE SCALE GENOMIC DNA]</scope>
    <source>
        <strain evidence="3">CGMCC 4.5579</strain>
    </source>
</reference>
<keyword evidence="1" id="KW-0812">Transmembrane</keyword>
<feature type="transmembrane region" description="Helical" evidence="1">
    <location>
        <begin position="126"/>
        <end position="150"/>
    </location>
</feature>
<proteinExistence type="predicted"/>
<protein>
    <recommendedName>
        <fullName evidence="4">DUF4386 family protein</fullName>
    </recommendedName>
</protein>